<keyword evidence="4 10" id="KW-0812">Transmembrane</keyword>
<dbReference type="InParanoid" id="A0A7R8V1J5"/>
<dbReference type="PROSITE" id="PS50262">
    <property type="entry name" value="G_PROTEIN_RECEP_F1_2"/>
    <property type="match status" value="1"/>
</dbReference>
<evidence type="ECO:0000313" key="14">
    <source>
        <dbReference type="EMBL" id="CAD7090913.1"/>
    </source>
</evidence>
<protein>
    <recommendedName>
        <fullName evidence="13">G-protein coupled receptors family 1 profile domain-containing protein</fullName>
    </recommendedName>
</protein>
<dbReference type="GO" id="GO:0005886">
    <property type="term" value="C:plasma membrane"/>
    <property type="evidence" value="ECO:0007669"/>
    <property type="project" value="UniProtKB-SubCell"/>
</dbReference>
<evidence type="ECO:0000256" key="5">
    <source>
        <dbReference type="ARBA" id="ARBA00022989"/>
    </source>
</evidence>
<evidence type="ECO:0000256" key="9">
    <source>
        <dbReference type="ARBA" id="ARBA00023224"/>
    </source>
</evidence>
<feature type="transmembrane region" description="Helical" evidence="12">
    <location>
        <begin position="177"/>
        <end position="201"/>
    </location>
</feature>
<feature type="transmembrane region" description="Helical" evidence="12">
    <location>
        <begin position="265"/>
        <end position="288"/>
    </location>
</feature>
<dbReference type="FunFam" id="1.20.1070.10:FF:000312">
    <property type="entry name" value="protein trapped in endoderm-1"/>
    <property type="match status" value="1"/>
</dbReference>
<sequence length="355" mass="40048">MTADEFPHSAAIFAAVCACIFTVVGGLGNIITIGALLKCPKMRGHATTAFVLSLCISDLLFCTFSLPLTAIRYFRKAWTLGDTLCKIFPVIFYGNVAVSLLSMVGITLNRYILIAWHGLYSKIYKPLYIIFQIICFWLIAFFMMLPPLIGIWGEMGLDEQTFSCTILSKDGKSMKKFLFLIGFLVPCLVIIISYSCIYITVKRQKTKLEAHRCLKTKESALIARRHREDNRLTIMMLTIFICFILCFLPLMLVNVIDEHNTLSPWLHTFASIMAWASSVINPFIYAASNRNYRIAYYKIFTLIKCWGDPATPMPSKSYQGSKNSKDPSGGMRSTPLFDSNDIQKIQKNNAIGYSA</sequence>
<evidence type="ECO:0000256" key="1">
    <source>
        <dbReference type="ARBA" id="ARBA00004651"/>
    </source>
</evidence>
<comment type="subcellular location">
    <subcellularLocation>
        <location evidence="1">Cell membrane</location>
        <topology evidence="1">Multi-pass membrane protein</topology>
    </subcellularLocation>
</comment>
<dbReference type="SUPFAM" id="SSF81321">
    <property type="entry name" value="Family A G protein-coupled receptor-like"/>
    <property type="match status" value="1"/>
</dbReference>
<keyword evidence="5 12" id="KW-1133">Transmembrane helix</keyword>
<keyword evidence="6 10" id="KW-0297">G-protein coupled receptor</keyword>
<dbReference type="PRINTS" id="PR00237">
    <property type="entry name" value="GPCRRHODOPSN"/>
</dbReference>
<evidence type="ECO:0000256" key="12">
    <source>
        <dbReference type="SAM" id="Phobius"/>
    </source>
</evidence>
<evidence type="ECO:0000256" key="6">
    <source>
        <dbReference type="ARBA" id="ARBA00023040"/>
    </source>
</evidence>
<dbReference type="PANTHER" id="PTHR24228">
    <property type="entry name" value="B2 BRADYKININ RECEPTOR/ANGIOTENSIN II RECEPTOR"/>
    <property type="match status" value="1"/>
</dbReference>
<dbReference type="PANTHER" id="PTHR24228:SF71">
    <property type="entry name" value="PROTEIN TRAPPED IN ENDODERM-1"/>
    <property type="match status" value="1"/>
</dbReference>
<gene>
    <name evidence="14" type="ORF">HERILL_LOCUS13369</name>
</gene>
<dbReference type="Proteomes" id="UP000594454">
    <property type="component" value="Chromosome 5"/>
</dbReference>
<dbReference type="InterPro" id="IPR017452">
    <property type="entry name" value="GPCR_Rhodpsn_7TM"/>
</dbReference>
<evidence type="ECO:0000256" key="3">
    <source>
        <dbReference type="ARBA" id="ARBA00022475"/>
    </source>
</evidence>
<evidence type="ECO:0000259" key="13">
    <source>
        <dbReference type="PROSITE" id="PS50262"/>
    </source>
</evidence>
<feature type="transmembrane region" description="Helical" evidence="12">
    <location>
        <begin position="90"/>
        <end position="114"/>
    </location>
</feature>
<feature type="region of interest" description="Disordered" evidence="11">
    <location>
        <begin position="316"/>
        <end position="341"/>
    </location>
</feature>
<keyword evidence="8 10" id="KW-0675">Receptor</keyword>
<feature type="domain" description="G-protein coupled receptors family 1 profile" evidence="13">
    <location>
        <begin position="28"/>
        <end position="285"/>
    </location>
</feature>
<dbReference type="EMBL" id="LR899013">
    <property type="protein sequence ID" value="CAD7090913.1"/>
    <property type="molecule type" value="Genomic_DNA"/>
</dbReference>
<evidence type="ECO:0000256" key="7">
    <source>
        <dbReference type="ARBA" id="ARBA00023136"/>
    </source>
</evidence>
<comment type="similarity">
    <text evidence="2 10">Belongs to the G-protein coupled receptor 1 family.</text>
</comment>
<dbReference type="FunCoup" id="A0A7R8V1J5">
    <property type="interactions" value="53"/>
</dbReference>
<evidence type="ECO:0000256" key="11">
    <source>
        <dbReference type="SAM" id="MobiDB-lite"/>
    </source>
</evidence>
<keyword evidence="7 12" id="KW-0472">Membrane</keyword>
<dbReference type="AlphaFoldDB" id="A0A7R8V1J5"/>
<keyword evidence="3" id="KW-1003">Cell membrane</keyword>
<evidence type="ECO:0000256" key="4">
    <source>
        <dbReference type="ARBA" id="ARBA00022692"/>
    </source>
</evidence>
<feature type="transmembrane region" description="Helical" evidence="12">
    <location>
        <begin position="12"/>
        <end position="37"/>
    </location>
</feature>
<accession>A0A7R8V1J5</accession>
<dbReference type="CDD" id="cd15210">
    <property type="entry name" value="7tmA_GPR84-like"/>
    <property type="match status" value="1"/>
</dbReference>
<reference evidence="14 15" key="1">
    <citation type="submission" date="2020-11" db="EMBL/GenBank/DDBJ databases">
        <authorList>
            <person name="Wallbank WR R."/>
            <person name="Pardo Diaz C."/>
            <person name="Kozak K."/>
            <person name="Martin S."/>
            <person name="Jiggins C."/>
            <person name="Moest M."/>
            <person name="Warren A I."/>
            <person name="Generalovic N T."/>
            <person name="Byers J.R.P. K."/>
            <person name="Montejo-Kovacevich G."/>
            <person name="Yen C E."/>
        </authorList>
    </citation>
    <scope>NUCLEOTIDE SEQUENCE [LARGE SCALE GENOMIC DNA]</scope>
</reference>
<dbReference type="PROSITE" id="PS00237">
    <property type="entry name" value="G_PROTEIN_RECEP_F1_1"/>
    <property type="match status" value="1"/>
</dbReference>
<proteinExistence type="inferred from homology"/>
<dbReference type="InterPro" id="IPR000276">
    <property type="entry name" value="GPCR_Rhodpsn"/>
</dbReference>
<evidence type="ECO:0000313" key="15">
    <source>
        <dbReference type="Proteomes" id="UP000594454"/>
    </source>
</evidence>
<organism evidence="14 15">
    <name type="scientific">Hermetia illucens</name>
    <name type="common">Black soldier fly</name>
    <dbReference type="NCBI Taxonomy" id="343691"/>
    <lineage>
        <taxon>Eukaryota</taxon>
        <taxon>Metazoa</taxon>
        <taxon>Ecdysozoa</taxon>
        <taxon>Arthropoda</taxon>
        <taxon>Hexapoda</taxon>
        <taxon>Insecta</taxon>
        <taxon>Pterygota</taxon>
        <taxon>Neoptera</taxon>
        <taxon>Endopterygota</taxon>
        <taxon>Diptera</taxon>
        <taxon>Brachycera</taxon>
        <taxon>Stratiomyomorpha</taxon>
        <taxon>Stratiomyidae</taxon>
        <taxon>Hermetiinae</taxon>
        <taxon>Hermetia</taxon>
    </lineage>
</organism>
<keyword evidence="9 10" id="KW-0807">Transducer</keyword>
<dbReference type="Pfam" id="PF00001">
    <property type="entry name" value="7tm_1"/>
    <property type="match status" value="1"/>
</dbReference>
<dbReference type="OrthoDB" id="6117944at2759"/>
<dbReference type="Gene3D" id="1.20.1070.10">
    <property type="entry name" value="Rhodopsin 7-helix transmembrane proteins"/>
    <property type="match status" value="1"/>
</dbReference>
<feature type="transmembrane region" description="Helical" evidence="12">
    <location>
        <begin position="126"/>
        <end position="149"/>
    </location>
</feature>
<evidence type="ECO:0000256" key="8">
    <source>
        <dbReference type="ARBA" id="ARBA00023170"/>
    </source>
</evidence>
<keyword evidence="15" id="KW-1185">Reference proteome</keyword>
<feature type="transmembrane region" description="Helical" evidence="12">
    <location>
        <begin position="49"/>
        <end position="70"/>
    </location>
</feature>
<dbReference type="OMA" id="RRVTRMC"/>
<evidence type="ECO:0000256" key="2">
    <source>
        <dbReference type="ARBA" id="ARBA00010663"/>
    </source>
</evidence>
<dbReference type="SMART" id="SM01381">
    <property type="entry name" value="7TM_GPCR_Srsx"/>
    <property type="match status" value="1"/>
</dbReference>
<dbReference type="GO" id="GO:0004930">
    <property type="term" value="F:G protein-coupled receptor activity"/>
    <property type="evidence" value="ECO:0007669"/>
    <property type="project" value="UniProtKB-KW"/>
</dbReference>
<evidence type="ECO:0000256" key="10">
    <source>
        <dbReference type="RuleBase" id="RU000688"/>
    </source>
</evidence>
<feature type="transmembrane region" description="Helical" evidence="12">
    <location>
        <begin position="232"/>
        <end position="253"/>
    </location>
</feature>
<name>A0A7R8V1J5_HERIL</name>